<proteinExistence type="predicted"/>
<keyword evidence="1" id="KW-0812">Transmembrane</keyword>
<evidence type="ECO:0000313" key="3">
    <source>
        <dbReference type="Proteomes" id="UP001162891"/>
    </source>
</evidence>
<evidence type="ECO:0000313" key="2">
    <source>
        <dbReference type="EMBL" id="BDG03894.1"/>
    </source>
</evidence>
<feature type="transmembrane region" description="Helical" evidence="1">
    <location>
        <begin position="36"/>
        <end position="62"/>
    </location>
</feature>
<sequence>MTNKKIPALIGAGVGLTLFLALALLPALLYGGYAGVLLAGGIFGTPVTASIAVRVLIVFGMVLGVTAVGSLFAVGGAAAGAAVGALLGVTPVAKKAPEKV</sequence>
<accession>A0ABN6MSD3</accession>
<name>A0ABN6MSD3_9BACT</name>
<feature type="transmembrane region" description="Helical" evidence="1">
    <location>
        <begin position="68"/>
        <end position="89"/>
    </location>
</feature>
<evidence type="ECO:0000256" key="1">
    <source>
        <dbReference type="SAM" id="Phobius"/>
    </source>
</evidence>
<keyword evidence="3" id="KW-1185">Reference proteome</keyword>
<dbReference type="RefSeq" id="WP_248362451.1">
    <property type="nucleotide sequence ID" value="NZ_AP025591.1"/>
</dbReference>
<protein>
    <submittedName>
        <fullName evidence="2">Uncharacterized protein</fullName>
    </submittedName>
</protein>
<dbReference type="EMBL" id="AP025591">
    <property type="protein sequence ID" value="BDG03894.1"/>
    <property type="molecule type" value="Genomic_DNA"/>
</dbReference>
<dbReference type="Proteomes" id="UP001162891">
    <property type="component" value="Chromosome"/>
</dbReference>
<organism evidence="2 3">
    <name type="scientific">Anaeromyxobacter oryzae</name>
    <dbReference type="NCBI Taxonomy" id="2918170"/>
    <lineage>
        <taxon>Bacteria</taxon>
        <taxon>Pseudomonadati</taxon>
        <taxon>Myxococcota</taxon>
        <taxon>Myxococcia</taxon>
        <taxon>Myxococcales</taxon>
        <taxon>Cystobacterineae</taxon>
        <taxon>Anaeromyxobacteraceae</taxon>
        <taxon>Anaeromyxobacter</taxon>
    </lineage>
</organism>
<feature type="transmembrane region" description="Helical" evidence="1">
    <location>
        <begin position="6"/>
        <end position="29"/>
    </location>
</feature>
<keyword evidence="1" id="KW-1133">Transmembrane helix</keyword>
<keyword evidence="1" id="KW-0472">Membrane</keyword>
<gene>
    <name evidence="2" type="ORF">AMOR_28900</name>
</gene>
<reference evidence="3" key="1">
    <citation type="journal article" date="2022" name="Int. J. Syst. Evol. Microbiol.">
        <title>Anaeromyxobacter oryzae sp. nov., Anaeromyxobacter diazotrophicus sp. nov. and Anaeromyxobacter paludicola sp. nov., isolated from paddy soils.</title>
        <authorList>
            <person name="Itoh H."/>
            <person name="Xu Z."/>
            <person name="Mise K."/>
            <person name="Masuda Y."/>
            <person name="Ushijima N."/>
            <person name="Hayakawa C."/>
            <person name="Shiratori Y."/>
            <person name="Senoo K."/>
        </authorList>
    </citation>
    <scope>NUCLEOTIDE SEQUENCE [LARGE SCALE GENOMIC DNA]</scope>
    <source>
        <strain evidence="3">Red232</strain>
    </source>
</reference>